<dbReference type="GO" id="GO:0003723">
    <property type="term" value="F:RNA binding"/>
    <property type="evidence" value="ECO:0007669"/>
    <property type="project" value="InterPro"/>
</dbReference>
<dbReference type="Pfam" id="PF03483">
    <property type="entry name" value="B3_4"/>
    <property type="match status" value="1"/>
</dbReference>
<dbReference type="SUPFAM" id="SSF56037">
    <property type="entry name" value="PheT/TilS domain"/>
    <property type="match status" value="1"/>
</dbReference>
<feature type="domain" description="B3/B4 tRNA-binding" evidence="1">
    <location>
        <begin position="62"/>
        <end position="212"/>
    </location>
</feature>
<dbReference type="RefSeq" id="WP_213109217.1">
    <property type="nucleotide sequence ID" value="NZ_JAGYPJ010000001.1"/>
</dbReference>
<dbReference type="Proteomes" id="UP000682713">
    <property type="component" value="Unassembled WGS sequence"/>
</dbReference>
<dbReference type="AlphaFoldDB" id="A0A942TJW3"/>
<dbReference type="SMART" id="SM00873">
    <property type="entry name" value="B3_4"/>
    <property type="match status" value="1"/>
</dbReference>
<sequence>MEIHLDSQLCVALPELKIGIIDYENIIVEESPQMLKGRLQLFQESLFFDLEDLNINDYEEIKEWRTIFKRLGKDPNRYRHSAEALYRRVKKQQFLPSMNSAADINNFFSLKYRVPIGIYDKDKIFGDIVLRIGQKDEMYEGLNGRQNQLENLLISSDNEGPFGSPFVDSTRTAVTNNTTNAVQIVYLPSSINDDSAKKLLASLSEMFIQINGGEGKITVKNAAPRSI</sequence>
<dbReference type="EMBL" id="JAGYPJ010000001">
    <property type="protein sequence ID" value="MBS4198463.1"/>
    <property type="molecule type" value="Genomic_DNA"/>
</dbReference>
<keyword evidence="3" id="KW-1185">Reference proteome</keyword>
<dbReference type="GO" id="GO:0004826">
    <property type="term" value="F:phenylalanine-tRNA ligase activity"/>
    <property type="evidence" value="ECO:0007669"/>
    <property type="project" value="InterPro"/>
</dbReference>
<evidence type="ECO:0000259" key="1">
    <source>
        <dbReference type="SMART" id="SM00873"/>
    </source>
</evidence>
<evidence type="ECO:0000313" key="2">
    <source>
        <dbReference type="EMBL" id="MBS4198463.1"/>
    </source>
</evidence>
<name>A0A942TJW3_9BACI</name>
<dbReference type="InterPro" id="IPR005146">
    <property type="entry name" value="B3/B4_tRNA-bd"/>
</dbReference>
<protein>
    <recommendedName>
        <fullName evidence="1">B3/B4 tRNA-binding domain-containing protein</fullName>
    </recommendedName>
</protein>
<dbReference type="InterPro" id="IPR020825">
    <property type="entry name" value="Phe-tRNA_synthase-like_B3/B4"/>
</dbReference>
<proteinExistence type="predicted"/>
<gene>
    <name evidence="2" type="ORF">KHA93_02230</name>
</gene>
<organism evidence="2 3">
    <name type="scientific">Lederbergia citrisecunda</name>
    <dbReference type="NCBI Taxonomy" id="2833583"/>
    <lineage>
        <taxon>Bacteria</taxon>
        <taxon>Bacillati</taxon>
        <taxon>Bacillota</taxon>
        <taxon>Bacilli</taxon>
        <taxon>Bacillales</taxon>
        <taxon>Bacillaceae</taxon>
        <taxon>Lederbergia</taxon>
    </lineage>
</organism>
<dbReference type="Gene3D" id="3.50.40.10">
    <property type="entry name" value="Phenylalanyl-trna Synthetase, Chain B, domain 3"/>
    <property type="match status" value="1"/>
</dbReference>
<accession>A0A942TJW3</accession>
<dbReference type="PANTHER" id="PTHR39209:SF2">
    <property type="entry name" value="CYTOPLASMIC PROTEIN"/>
    <property type="match status" value="1"/>
</dbReference>
<reference evidence="2 3" key="1">
    <citation type="submission" date="2021-05" db="EMBL/GenBank/DDBJ databases">
        <title>Novel Bacillus species.</title>
        <authorList>
            <person name="Liu G."/>
        </authorList>
    </citation>
    <scope>NUCLEOTIDE SEQUENCE [LARGE SCALE GENOMIC DNA]</scope>
    <source>
        <strain evidence="2 3">FJAT-49732</strain>
    </source>
</reference>
<dbReference type="PANTHER" id="PTHR39209">
    <property type="match status" value="1"/>
</dbReference>
<evidence type="ECO:0000313" key="3">
    <source>
        <dbReference type="Proteomes" id="UP000682713"/>
    </source>
</evidence>
<comment type="caution">
    <text evidence="2">The sequence shown here is derived from an EMBL/GenBank/DDBJ whole genome shotgun (WGS) entry which is preliminary data.</text>
</comment>